<dbReference type="Proteomes" id="UP000030762">
    <property type="component" value="Unassembled WGS sequence"/>
</dbReference>
<sequence>MLRLLRRRPASVGRRSYYTLPPMHQEWISGHTERAAIDCPHLAHIQMQLITPKCALWTASSEVAATYPFPDPFWAFCWPGSYGICRYLLDAPAVVAGKTVLDFGAGCGIGSIVSLDQGASQAIVNDIDEWSCSATHMNLIQHYAADRMPQVSMEPRDLVGTPLSDLLRQYKIADASQLVVLAGDVCYEEGLARRVIDWLHGLASANATVLVGDPGRQFLPHQRLARVATYKLPPSLAKDNYGHDGAVVWTMDASFSSSP</sequence>
<evidence type="ECO:0000256" key="4">
    <source>
        <dbReference type="ARBA" id="ARBA00041867"/>
    </source>
</evidence>
<accession>T0SAQ2</accession>
<dbReference type="PANTHER" id="PTHR43648">
    <property type="entry name" value="ELECTRON TRANSFER FLAVOPROTEIN BETA SUBUNIT LYSINE METHYLTRANSFERASE"/>
    <property type="match status" value="1"/>
</dbReference>
<dbReference type="OrthoDB" id="194386at2759"/>
<dbReference type="GO" id="GO:0005759">
    <property type="term" value="C:mitochondrial matrix"/>
    <property type="evidence" value="ECO:0007669"/>
    <property type="project" value="TreeGrafter"/>
</dbReference>
<dbReference type="InterPro" id="IPR050078">
    <property type="entry name" value="Ribosomal_L11_MeTrfase_PrmA"/>
</dbReference>
<dbReference type="SUPFAM" id="SSF53335">
    <property type="entry name" value="S-adenosyl-L-methionine-dependent methyltransferases"/>
    <property type="match status" value="1"/>
</dbReference>
<dbReference type="RefSeq" id="XP_008606381.1">
    <property type="nucleotide sequence ID" value="XM_008608159.1"/>
</dbReference>
<dbReference type="AlphaFoldDB" id="T0SAQ2"/>
<dbReference type="PANTHER" id="PTHR43648:SF1">
    <property type="entry name" value="ELECTRON TRANSFER FLAVOPROTEIN BETA SUBUNIT LYSINE METHYLTRANSFERASE"/>
    <property type="match status" value="1"/>
</dbReference>
<evidence type="ECO:0000256" key="1">
    <source>
        <dbReference type="ARBA" id="ARBA00022603"/>
    </source>
</evidence>
<comment type="similarity">
    <text evidence="3">Belongs to the methyltransferase superfamily. ETFBKMT family.</text>
</comment>
<dbReference type="VEuPathDB" id="FungiDB:SDRG_02563"/>
<dbReference type="InterPro" id="IPR029063">
    <property type="entry name" value="SAM-dependent_MTases_sf"/>
</dbReference>
<dbReference type="GO" id="GO:0016279">
    <property type="term" value="F:protein-lysine N-methyltransferase activity"/>
    <property type="evidence" value="ECO:0007669"/>
    <property type="project" value="TreeGrafter"/>
</dbReference>
<dbReference type="GO" id="GO:0032259">
    <property type="term" value="P:methylation"/>
    <property type="evidence" value="ECO:0007669"/>
    <property type="project" value="UniProtKB-KW"/>
</dbReference>
<evidence type="ECO:0000256" key="2">
    <source>
        <dbReference type="ARBA" id="ARBA00022679"/>
    </source>
</evidence>
<protein>
    <recommendedName>
        <fullName evidence="5">ETFB lysine methyltransferase</fullName>
    </recommendedName>
    <alternativeName>
        <fullName evidence="4">Protein N-lysine methyltransferase METTL20</fullName>
    </alternativeName>
</protein>
<dbReference type="InParanoid" id="T0SAQ2"/>
<dbReference type="OMA" id="RQENYGL"/>
<evidence type="ECO:0000313" key="6">
    <source>
        <dbReference type="EMBL" id="EQC39907.1"/>
    </source>
</evidence>
<dbReference type="Gene3D" id="3.40.50.150">
    <property type="entry name" value="Vaccinia Virus protein VP39"/>
    <property type="match status" value="1"/>
</dbReference>
<reference evidence="6 7" key="1">
    <citation type="submission" date="2012-04" db="EMBL/GenBank/DDBJ databases">
        <title>The Genome Sequence of Saprolegnia declina VS20.</title>
        <authorList>
            <consortium name="The Broad Institute Genome Sequencing Platform"/>
            <person name="Russ C."/>
            <person name="Nusbaum C."/>
            <person name="Tyler B."/>
            <person name="van West P."/>
            <person name="Dieguez-Uribeondo J."/>
            <person name="de Bruijn I."/>
            <person name="Tripathy S."/>
            <person name="Jiang R."/>
            <person name="Young S.K."/>
            <person name="Zeng Q."/>
            <person name="Gargeya S."/>
            <person name="Fitzgerald M."/>
            <person name="Haas B."/>
            <person name="Abouelleil A."/>
            <person name="Alvarado L."/>
            <person name="Arachchi H.M."/>
            <person name="Berlin A."/>
            <person name="Chapman S.B."/>
            <person name="Goldberg J."/>
            <person name="Griggs A."/>
            <person name="Gujja S."/>
            <person name="Hansen M."/>
            <person name="Howarth C."/>
            <person name="Imamovic A."/>
            <person name="Larimer J."/>
            <person name="McCowen C."/>
            <person name="Montmayeur A."/>
            <person name="Murphy C."/>
            <person name="Neiman D."/>
            <person name="Pearson M."/>
            <person name="Priest M."/>
            <person name="Roberts A."/>
            <person name="Saif S."/>
            <person name="Shea T."/>
            <person name="Sisk P."/>
            <person name="Sykes S."/>
            <person name="Wortman J."/>
            <person name="Nusbaum C."/>
            <person name="Birren B."/>
        </authorList>
    </citation>
    <scope>NUCLEOTIDE SEQUENCE [LARGE SCALE GENOMIC DNA]</scope>
    <source>
        <strain evidence="6 7">VS20</strain>
    </source>
</reference>
<dbReference type="Pfam" id="PF06325">
    <property type="entry name" value="PrmA"/>
    <property type="match status" value="1"/>
</dbReference>
<dbReference type="GeneID" id="19943290"/>
<dbReference type="STRING" id="1156394.T0SAQ2"/>
<dbReference type="EMBL" id="JH767137">
    <property type="protein sequence ID" value="EQC39907.1"/>
    <property type="molecule type" value="Genomic_DNA"/>
</dbReference>
<dbReference type="eggNOG" id="ENOG502QUSY">
    <property type="taxonomic scope" value="Eukaryota"/>
</dbReference>
<evidence type="ECO:0000313" key="7">
    <source>
        <dbReference type="Proteomes" id="UP000030762"/>
    </source>
</evidence>
<gene>
    <name evidence="6" type="ORF">SDRG_02563</name>
</gene>
<evidence type="ECO:0000256" key="5">
    <source>
        <dbReference type="ARBA" id="ARBA00042266"/>
    </source>
</evidence>
<evidence type="ECO:0000256" key="3">
    <source>
        <dbReference type="ARBA" id="ARBA00037932"/>
    </source>
</evidence>
<keyword evidence="2" id="KW-0808">Transferase</keyword>
<keyword evidence="1" id="KW-0489">Methyltransferase</keyword>
<name>T0SAQ2_SAPDV</name>
<proteinExistence type="inferred from homology"/>
<organism evidence="6 7">
    <name type="scientific">Saprolegnia diclina (strain VS20)</name>
    <dbReference type="NCBI Taxonomy" id="1156394"/>
    <lineage>
        <taxon>Eukaryota</taxon>
        <taxon>Sar</taxon>
        <taxon>Stramenopiles</taxon>
        <taxon>Oomycota</taxon>
        <taxon>Saprolegniomycetes</taxon>
        <taxon>Saprolegniales</taxon>
        <taxon>Saprolegniaceae</taxon>
        <taxon>Saprolegnia</taxon>
    </lineage>
</organism>
<keyword evidence="7" id="KW-1185">Reference proteome</keyword>